<comment type="similarity">
    <text evidence="5">Belongs to the DEAD box helicase family.</text>
</comment>
<evidence type="ECO:0000256" key="2">
    <source>
        <dbReference type="ARBA" id="ARBA00022801"/>
    </source>
</evidence>
<dbReference type="Pfam" id="PF00270">
    <property type="entry name" value="DEAD"/>
    <property type="match status" value="1"/>
</dbReference>
<keyword evidence="2 5" id="KW-0378">Hydrolase</keyword>
<evidence type="ECO:0000256" key="3">
    <source>
        <dbReference type="ARBA" id="ARBA00022840"/>
    </source>
</evidence>
<dbReference type="EC" id="3.6.4.13" evidence="5"/>
<dbReference type="AlphaFoldDB" id="A0AAD8Y645"/>
<evidence type="ECO:0000256" key="4">
    <source>
        <dbReference type="ARBA" id="ARBA00022884"/>
    </source>
</evidence>
<keyword evidence="5 9" id="KW-0347">Helicase</keyword>
<comment type="function">
    <text evidence="5">RNA helicase.</text>
</comment>
<dbReference type="GO" id="GO:0003723">
    <property type="term" value="F:RNA binding"/>
    <property type="evidence" value="ECO:0007669"/>
    <property type="project" value="UniProtKB-UniRule"/>
</dbReference>
<dbReference type="GO" id="GO:0016787">
    <property type="term" value="F:hydrolase activity"/>
    <property type="evidence" value="ECO:0007669"/>
    <property type="project" value="UniProtKB-KW"/>
</dbReference>
<organism evidence="9 10">
    <name type="scientific">Skeletonema marinoi</name>
    <dbReference type="NCBI Taxonomy" id="267567"/>
    <lineage>
        <taxon>Eukaryota</taxon>
        <taxon>Sar</taxon>
        <taxon>Stramenopiles</taxon>
        <taxon>Ochrophyta</taxon>
        <taxon>Bacillariophyta</taxon>
        <taxon>Coscinodiscophyceae</taxon>
        <taxon>Thalassiosirophycidae</taxon>
        <taxon>Thalassiosirales</taxon>
        <taxon>Skeletonemataceae</taxon>
        <taxon>Skeletonema</taxon>
        <taxon>Skeletonema marinoi-dohrnii complex</taxon>
    </lineage>
</organism>
<feature type="compositionally biased region" description="Low complexity" evidence="6">
    <location>
        <begin position="102"/>
        <end position="131"/>
    </location>
</feature>
<dbReference type="InterPro" id="IPR014001">
    <property type="entry name" value="Helicase_ATP-bd"/>
</dbReference>
<evidence type="ECO:0000256" key="5">
    <source>
        <dbReference type="RuleBase" id="RU365068"/>
    </source>
</evidence>
<name>A0AAD8Y645_9STRA</name>
<feature type="compositionally biased region" description="Basic residues" evidence="6">
    <location>
        <begin position="655"/>
        <end position="664"/>
    </location>
</feature>
<comment type="catalytic activity">
    <reaction evidence="5">
        <text>ATP + H2O = ADP + phosphate + H(+)</text>
        <dbReference type="Rhea" id="RHEA:13065"/>
        <dbReference type="ChEBI" id="CHEBI:15377"/>
        <dbReference type="ChEBI" id="CHEBI:15378"/>
        <dbReference type="ChEBI" id="CHEBI:30616"/>
        <dbReference type="ChEBI" id="CHEBI:43474"/>
        <dbReference type="ChEBI" id="CHEBI:456216"/>
        <dbReference type="EC" id="3.6.4.13"/>
    </reaction>
</comment>
<dbReference type="SMART" id="SM00490">
    <property type="entry name" value="HELICc"/>
    <property type="match status" value="1"/>
</dbReference>
<dbReference type="PANTHER" id="PTHR24031">
    <property type="entry name" value="RNA HELICASE"/>
    <property type="match status" value="1"/>
</dbReference>
<accession>A0AAD8Y645</accession>
<dbReference type="Pfam" id="PF00271">
    <property type="entry name" value="Helicase_C"/>
    <property type="match status" value="1"/>
</dbReference>
<comment type="caution">
    <text evidence="9">The sequence shown here is derived from an EMBL/GenBank/DDBJ whole genome shotgun (WGS) entry which is preliminary data.</text>
</comment>
<dbReference type="InterPro" id="IPR011545">
    <property type="entry name" value="DEAD/DEAH_box_helicase_dom"/>
</dbReference>
<evidence type="ECO:0000259" key="7">
    <source>
        <dbReference type="PROSITE" id="PS51192"/>
    </source>
</evidence>
<feature type="domain" description="Helicase C-terminal" evidence="8">
    <location>
        <begin position="394"/>
        <end position="559"/>
    </location>
</feature>
<keyword evidence="10" id="KW-1185">Reference proteome</keyword>
<dbReference type="InterPro" id="IPR001650">
    <property type="entry name" value="Helicase_C-like"/>
</dbReference>
<evidence type="ECO:0000313" key="10">
    <source>
        <dbReference type="Proteomes" id="UP001224775"/>
    </source>
</evidence>
<keyword evidence="1 5" id="KW-0547">Nucleotide-binding</keyword>
<evidence type="ECO:0000313" key="9">
    <source>
        <dbReference type="EMBL" id="KAK1739908.1"/>
    </source>
</evidence>
<dbReference type="PROSITE" id="PS51194">
    <property type="entry name" value="HELICASE_CTER"/>
    <property type="match status" value="1"/>
</dbReference>
<comment type="domain">
    <text evidence="5">The Q motif is unique to and characteristic of the DEAD box family of RNA helicases and controls ATP binding and hydrolysis.</text>
</comment>
<feature type="compositionally biased region" description="Low complexity" evidence="6">
    <location>
        <begin position="1"/>
        <end position="23"/>
    </location>
</feature>
<protein>
    <recommendedName>
        <fullName evidence="5">ATP-dependent RNA helicase</fullName>
        <ecNumber evidence="5">3.6.4.13</ecNumber>
    </recommendedName>
</protein>
<dbReference type="SUPFAM" id="SSF52540">
    <property type="entry name" value="P-loop containing nucleoside triphosphate hydrolases"/>
    <property type="match status" value="1"/>
</dbReference>
<dbReference type="EMBL" id="JATAAI010000017">
    <property type="protein sequence ID" value="KAK1739908.1"/>
    <property type="molecule type" value="Genomic_DNA"/>
</dbReference>
<feature type="region of interest" description="Disordered" evidence="6">
    <location>
        <begin position="1"/>
        <end position="36"/>
    </location>
</feature>
<dbReference type="CDD" id="cd18787">
    <property type="entry name" value="SF2_C_DEAD"/>
    <property type="match status" value="1"/>
</dbReference>
<dbReference type="Gene3D" id="3.40.50.300">
    <property type="entry name" value="P-loop containing nucleotide triphosphate hydrolases"/>
    <property type="match status" value="2"/>
</dbReference>
<dbReference type="GO" id="GO:0003724">
    <property type="term" value="F:RNA helicase activity"/>
    <property type="evidence" value="ECO:0007669"/>
    <property type="project" value="UniProtKB-EC"/>
</dbReference>
<feature type="domain" description="Helicase ATP-binding" evidence="7">
    <location>
        <begin position="174"/>
        <end position="360"/>
    </location>
</feature>
<evidence type="ECO:0000256" key="6">
    <source>
        <dbReference type="SAM" id="MobiDB-lite"/>
    </source>
</evidence>
<reference evidence="9" key="1">
    <citation type="submission" date="2023-06" db="EMBL/GenBank/DDBJ databases">
        <title>Survivors Of The Sea: Transcriptome response of Skeletonema marinoi to long-term dormancy.</title>
        <authorList>
            <person name="Pinder M.I.M."/>
            <person name="Kourtchenko O."/>
            <person name="Robertson E.K."/>
            <person name="Larsson T."/>
            <person name="Maumus F."/>
            <person name="Osuna-Cruz C.M."/>
            <person name="Vancaester E."/>
            <person name="Stenow R."/>
            <person name="Vandepoele K."/>
            <person name="Ploug H."/>
            <person name="Bruchert V."/>
            <person name="Godhe A."/>
            <person name="Topel M."/>
        </authorList>
    </citation>
    <scope>NUCLEOTIDE SEQUENCE</scope>
    <source>
        <strain evidence="9">R05AC</strain>
    </source>
</reference>
<dbReference type="Proteomes" id="UP001224775">
    <property type="component" value="Unassembled WGS sequence"/>
</dbReference>
<dbReference type="GO" id="GO:0005524">
    <property type="term" value="F:ATP binding"/>
    <property type="evidence" value="ECO:0007669"/>
    <property type="project" value="UniProtKB-UniRule"/>
</dbReference>
<keyword evidence="3 5" id="KW-0067">ATP-binding</keyword>
<dbReference type="InterPro" id="IPR027417">
    <property type="entry name" value="P-loop_NTPase"/>
</dbReference>
<feature type="region of interest" description="Disordered" evidence="6">
    <location>
        <begin position="84"/>
        <end position="133"/>
    </location>
</feature>
<sequence>TTNAFAPSPFTTTATQQRLTTTTSLNAAPSKTREEELASLAQRLEITPTKVRELLFSQRQKLKENDPKARRIDWLLDGAKDVVEKRKRQSEPTSGVVKRDSAPAVVKKTKQPAATKKPPTTKTSTSTTTTKNNDASLLSNISFAQRTDLHPATKRALTETLGLTTMTDIQAKTYAAALSGKDVLGRARTGTGKTIAFLLPAIERLLRTPDYDEESMIGVVVISPTRELASQIGDEADKLLSFHRDMSTQVVFGGTKTTRDISRLKAKLPTVLVATPGRLKDLLQTASVRGKKFASIMKQTPIVVLDETDQLLDMGFRREIQQILNYMGSAKKRQTLLFSATVPPALKEIMRQTMQDDYVEVDCIKDGDKNGEASAETHIHIEQSHAIIPSMAQYVPSIIRVVQEAAADNGGGNKVVVFFPTARMVSFFADLFNEVVRLPVMELHSKKSQGYRNRVSGQFREAKTGILFTSDVSARGVDYPGVSHVVQLGMPSSREQYIHRLGRTGRAGASGKGWLLLGPFESLFLEELTKITIPKNPELIDLLNKDTLDETDDVMQRLMERVQNGDQVLNKSGEGAYQAFLGYYLGQMKRMRMQRKERLVEIANEFSASMGFRNAPALGANMVKKMGLAGIDGIFVTKKAKVNSNVPPKKDGRTRPKKERWQRK</sequence>
<evidence type="ECO:0000256" key="1">
    <source>
        <dbReference type="ARBA" id="ARBA00022741"/>
    </source>
</evidence>
<feature type="region of interest" description="Disordered" evidence="6">
    <location>
        <begin position="643"/>
        <end position="664"/>
    </location>
</feature>
<keyword evidence="4 5" id="KW-0694">RNA-binding</keyword>
<proteinExistence type="inferred from homology"/>
<dbReference type="PROSITE" id="PS51192">
    <property type="entry name" value="HELICASE_ATP_BIND_1"/>
    <property type="match status" value="1"/>
</dbReference>
<feature type="non-terminal residue" evidence="9">
    <location>
        <position position="1"/>
    </location>
</feature>
<gene>
    <name evidence="9" type="ORF">QTG54_009667</name>
</gene>
<evidence type="ECO:0000259" key="8">
    <source>
        <dbReference type="PROSITE" id="PS51194"/>
    </source>
</evidence>
<dbReference type="SMART" id="SM00487">
    <property type="entry name" value="DEXDc"/>
    <property type="match status" value="1"/>
</dbReference>